<organism evidence="1 2">
    <name type="scientific">Legionella maceachernii</name>
    <dbReference type="NCBI Taxonomy" id="466"/>
    <lineage>
        <taxon>Bacteria</taxon>
        <taxon>Pseudomonadati</taxon>
        <taxon>Pseudomonadota</taxon>
        <taxon>Gammaproteobacteria</taxon>
        <taxon>Legionellales</taxon>
        <taxon>Legionellaceae</taxon>
        <taxon>Legionella</taxon>
    </lineage>
</organism>
<sequence length="267" mass="30858">MASNLHDVKRRQFKLKLTILTKQILEVLLKYIDCDQNYRVNNTGSQLIVRESTQHPPSEKQKKAVDKLFGLLQQKDYLDFIESFVEVQVTRDTSIMTSSRTITSVSPRKLLFLLGVKEEKPAQINVDEKTWALIPKEIRGRWDRFNAPMQKHIINSIMAENPEERFSQMVTGRVFKDSGDELVAYAHGIPRIPVRLPNPSVASGVSEEIYDLRQILEIKERHPKDPFLRRNPTTGAYFKLDEVIPDAEALENKKDHTHEAEDRKITP</sequence>
<keyword evidence="2" id="KW-1185">Reference proteome</keyword>
<dbReference type="EMBL" id="LNYL01000014">
    <property type="protein sequence ID" value="KTD30522.1"/>
    <property type="molecule type" value="Genomic_DNA"/>
</dbReference>
<name>A0A0W0WDT6_9GAMM</name>
<dbReference type="AlphaFoldDB" id="A0A0W0WDT6"/>
<dbReference type="Proteomes" id="UP000054908">
    <property type="component" value="Unassembled WGS sequence"/>
</dbReference>
<comment type="caution">
    <text evidence="1">The sequence shown here is derived from an EMBL/GenBank/DDBJ whole genome shotgun (WGS) entry which is preliminary data.</text>
</comment>
<evidence type="ECO:0000313" key="1">
    <source>
        <dbReference type="EMBL" id="KTD30522.1"/>
    </source>
</evidence>
<proteinExistence type="predicted"/>
<gene>
    <name evidence="1" type="ORF">Lmac_0570</name>
</gene>
<evidence type="ECO:0000313" key="2">
    <source>
        <dbReference type="Proteomes" id="UP000054908"/>
    </source>
</evidence>
<dbReference type="RefSeq" id="WP_058451396.1">
    <property type="nucleotide sequence ID" value="NZ_CAAAIB010000007.1"/>
</dbReference>
<dbReference type="PATRIC" id="fig|466.6.peg.609"/>
<reference evidence="1 2" key="1">
    <citation type="submission" date="2015-11" db="EMBL/GenBank/DDBJ databases">
        <title>Genomic analysis of 38 Legionella species identifies large and diverse effector repertoires.</title>
        <authorList>
            <person name="Burstein D."/>
            <person name="Amaro F."/>
            <person name="Zusman T."/>
            <person name="Lifshitz Z."/>
            <person name="Cohen O."/>
            <person name="Gilbert J.A."/>
            <person name="Pupko T."/>
            <person name="Shuman H.A."/>
            <person name="Segal G."/>
        </authorList>
    </citation>
    <scope>NUCLEOTIDE SEQUENCE [LARGE SCALE GENOMIC DNA]</scope>
    <source>
        <strain evidence="1 2">PX-1-G2-E2</strain>
    </source>
</reference>
<protein>
    <submittedName>
        <fullName evidence="1">Uncharacterized protein</fullName>
    </submittedName>
</protein>
<dbReference type="OrthoDB" id="5657073at2"/>
<accession>A0A0W0WDT6</accession>